<comment type="caution">
    <text evidence="2">The sequence shown here is derived from an EMBL/GenBank/DDBJ whole genome shotgun (WGS) entry which is preliminary data.</text>
</comment>
<dbReference type="SUPFAM" id="SSF53597">
    <property type="entry name" value="Dihydrofolate reductase-like"/>
    <property type="match status" value="1"/>
</dbReference>
<reference evidence="2" key="1">
    <citation type="journal article" date="2014" name="Int. J. Syst. Evol. Microbiol.">
        <title>Complete genome sequence of Corynebacterium casei LMG S-19264T (=DSM 44701T), isolated from a smear-ripened cheese.</title>
        <authorList>
            <consortium name="US DOE Joint Genome Institute (JGI-PGF)"/>
            <person name="Walter F."/>
            <person name="Albersmeier A."/>
            <person name="Kalinowski J."/>
            <person name="Ruckert C."/>
        </authorList>
    </citation>
    <scope>NUCLEOTIDE SEQUENCE</scope>
    <source>
        <strain evidence="2">CGMCC 1.12160</strain>
    </source>
</reference>
<name>A0A917F3L3_9MICO</name>
<dbReference type="GO" id="GO:0008703">
    <property type="term" value="F:5-amino-6-(5-phosphoribosylamino)uracil reductase activity"/>
    <property type="evidence" value="ECO:0007669"/>
    <property type="project" value="InterPro"/>
</dbReference>
<dbReference type="AlphaFoldDB" id="A0A917F3L3"/>
<proteinExistence type="predicted"/>
<dbReference type="InterPro" id="IPR002734">
    <property type="entry name" value="RibDG_C"/>
</dbReference>
<accession>A0A917F3L3</accession>
<dbReference type="EMBL" id="BMEM01000001">
    <property type="protein sequence ID" value="GGF41750.1"/>
    <property type="molecule type" value="Genomic_DNA"/>
</dbReference>
<keyword evidence="3" id="KW-1185">Reference proteome</keyword>
<dbReference type="InterPro" id="IPR024072">
    <property type="entry name" value="DHFR-like_dom_sf"/>
</dbReference>
<dbReference type="Gene3D" id="3.40.430.10">
    <property type="entry name" value="Dihydrofolate Reductase, subunit A"/>
    <property type="match status" value="1"/>
</dbReference>
<reference evidence="2" key="2">
    <citation type="submission" date="2020-09" db="EMBL/GenBank/DDBJ databases">
        <authorList>
            <person name="Sun Q."/>
            <person name="Zhou Y."/>
        </authorList>
    </citation>
    <scope>NUCLEOTIDE SEQUENCE</scope>
    <source>
        <strain evidence="2">CGMCC 1.12160</strain>
    </source>
</reference>
<evidence type="ECO:0000313" key="2">
    <source>
        <dbReference type="EMBL" id="GGF41750.1"/>
    </source>
</evidence>
<dbReference type="Pfam" id="PF01872">
    <property type="entry name" value="RibD_C"/>
    <property type="match status" value="1"/>
</dbReference>
<gene>
    <name evidence="2" type="ORF">GCM10011366_06830</name>
</gene>
<feature type="domain" description="Bacterial bifunctional deaminase-reductase C-terminal" evidence="1">
    <location>
        <begin position="17"/>
        <end position="58"/>
    </location>
</feature>
<evidence type="ECO:0000259" key="1">
    <source>
        <dbReference type="Pfam" id="PF01872"/>
    </source>
</evidence>
<evidence type="ECO:0000313" key="3">
    <source>
        <dbReference type="Proteomes" id="UP000605670"/>
    </source>
</evidence>
<organism evidence="2 3">
    <name type="scientific">Ornithinimicrobium tianjinense</name>
    <dbReference type="NCBI Taxonomy" id="1195761"/>
    <lineage>
        <taxon>Bacteria</taxon>
        <taxon>Bacillati</taxon>
        <taxon>Actinomycetota</taxon>
        <taxon>Actinomycetes</taxon>
        <taxon>Micrococcales</taxon>
        <taxon>Ornithinimicrobiaceae</taxon>
        <taxon>Ornithinimicrobium</taxon>
    </lineage>
</organism>
<protein>
    <recommendedName>
        <fullName evidence="1">Bacterial bifunctional deaminase-reductase C-terminal domain-containing protein</fullName>
    </recommendedName>
</protein>
<sequence length="67" mass="7229">MVASSWCPPRWSRPTGELDELHLLVHPVVVGKGKKLFGDGEQVPLMLLSSTTFGTGVVHLVYGPTEA</sequence>
<dbReference type="GO" id="GO:0009231">
    <property type="term" value="P:riboflavin biosynthetic process"/>
    <property type="evidence" value="ECO:0007669"/>
    <property type="project" value="InterPro"/>
</dbReference>
<dbReference type="Proteomes" id="UP000605670">
    <property type="component" value="Unassembled WGS sequence"/>
</dbReference>